<feature type="transmembrane region" description="Helical" evidence="8">
    <location>
        <begin position="136"/>
        <end position="158"/>
    </location>
</feature>
<dbReference type="PANTHER" id="PTHR43549">
    <property type="entry name" value="MULTIDRUG RESISTANCE PROTEIN YPNP-RELATED"/>
    <property type="match status" value="1"/>
</dbReference>
<feature type="transmembrane region" description="Helical" evidence="8">
    <location>
        <begin position="245"/>
        <end position="262"/>
    </location>
</feature>
<keyword evidence="4 8" id="KW-0812">Transmembrane</keyword>
<protein>
    <submittedName>
        <fullName evidence="9">Uncharacterized protein</fullName>
    </submittedName>
</protein>
<dbReference type="InterPro" id="IPR052031">
    <property type="entry name" value="Membrane_Transporter-Flippase"/>
</dbReference>
<dbReference type="GO" id="GO:0005886">
    <property type="term" value="C:plasma membrane"/>
    <property type="evidence" value="ECO:0007669"/>
    <property type="project" value="UniProtKB-SubCell"/>
</dbReference>
<feature type="transmembrane region" description="Helical" evidence="8">
    <location>
        <begin position="62"/>
        <end position="82"/>
    </location>
</feature>
<proteinExistence type="predicted"/>
<dbReference type="AlphaFoldDB" id="A0A9W4UQV9"/>
<evidence type="ECO:0000256" key="6">
    <source>
        <dbReference type="ARBA" id="ARBA00023136"/>
    </source>
</evidence>
<keyword evidence="2" id="KW-0813">Transport</keyword>
<feature type="transmembrane region" description="Helical" evidence="8">
    <location>
        <begin position="102"/>
        <end position="124"/>
    </location>
</feature>
<keyword evidence="5 8" id="KW-1133">Transmembrane helix</keyword>
<evidence type="ECO:0000313" key="9">
    <source>
        <dbReference type="EMBL" id="CAI6341333.1"/>
    </source>
</evidence>
<feature type="transmembrane region" description="Helical" evidence="8">
    <location>
        <begin position="214"/>
        <end position="233"/>
    </location>
</feature>
<keyword evidence="3" id="KW-1003">Cell membrane</keyword>
<evidence type="ECO:0000256" key="1">
    <source>
        <dbReference type="ARBA" id="ARBA00004651"/>
    </source>
</evidence>
<dbReference type="Proteomes" id="UP001152607">
    <property type="component" value="Unassembled WGS sequence"/>
</dbReference>
<dbReference type="PANTHER" id="PTHR43549:SF2">
    <property type="entry name" value="MULTIDRUG RESISTANCE PROTEIN NORM-RELATED"/>
    <property type="match status" value="1"/>
</dbReference>
<reference evidence="9" key="1">
    <citation type="submission" date="2023-01" db="EMBL/GenBank/DDBJ databases">
        <authorList>
            <person name="Van Ghelder C."/>
            <person name="Rancurel C."/>
        </authorList>
    </citation>
    <scope>NUCLEOTIDE SEQUENCE</scope>
    <source>
        <strain evidence="9">CNCM I-4278</strain>
    </source>
</reference>
<accession>A0A9W4UQV9</accession>
<dbReference type="EMBL" id="CAOQHR010000011">
    <property type="protein sequence ID" value="CAI6341333.1"/>
    <property type="molecule type" value="Genomic_DNA"/>
</dbReference>
<gene>
    <name evidence="9" type="ORF">PDIGIT_LOCUS14529</name>
</gene>
<organism evidence="9 10">
    <name type="scientific">Periconia digitata</name>
    <dbReference type="NCBI Taxonomy" id="1303443"/>
    <lineage>
        <taxon>Eukaryota</taxon>
        <taxon>Fungi</taxon>
        <taxon>Dikarya</taxon>
        <taxon>Ascomycota</taxon>
        <taxon>Pezizomycotina</taxon>
        <taxon>Dothideomycetes</taxon>
        <taxon>Pleosporomycetidae</taxon>
        <taxon>Pleosporales</taxon>
        <taxon>Massarineae</taxon>
        <taxon>Periconiaceae</taxon>
        <taxon>Periconia</taxon>
    </lineage>
</organism>
<feature type="transmembrane region" description="Helical" evidence="8">
    <location>
        <begin position="305"/>
        <end position="328"/>
    </location>
</feature>
<comment type="caution">
    <text evidence="9">The sequence shown here is derived from an EMBL/GenBank/DDBJ whole genome shotgun (WGS) entry which is preliminary data.</text>
</comment>
<evidence type="ECO:0000256" key="5">
    <source>
        <dbReference type="ARBA" id="ARBA00022989"/>
    </source>
</evidence>
<feature type="transmembrane region" description="Helical" evidence="8">
    <location>
        <begin position="490"/>
        <end position="513"/>
    </location>
</feature>
<evidence type="ECO:0000256" key="7">
    <source>
        <dbReference type="SAM" id="MobiDB-lite"/>
    </source>
</evidence>
<evidence type="ECO:0000256" key="3">
    <source>
        <dbReference type="ARBA" id="ARBA00022475"/>
    </source>
</evidence>
<keyword evidence="10" id="KW-1185">Reference proteome</keyword>
<comment type="subcellular location">
    <subcellularLocation>
        <location evidence="1">Cell membrane</location>
        <topology evidence="1">Multi-pass membrane protein</topology>
    </subcellularLocation>
</comment>
<feature type="transmembrane region" description="Helical" evidence="8">
    <location>
        <begin position="456"/>
        <end position="478"/>
    </location>
</feature>
<feature type="transmembrane region" description="Helical" evidence="8">
    <location>
        <begin position="384"/>
        <end position="412"/>
    </location>
</feature>
<feature type="transmembrane region" description="Helical" evidence="8">
    <location>
        <begin position="178"/>
        <end position="202"/>
    </location>
</feature>
<sequence>MLRKQSQSRKGYTMVPKDDTHIDARNAPTGDGSVSETLHDGQNGRASSATSINKSIFRRDRYAGALLFNLAAFVLPALYTTLSKLWVANIDSSFVVLTDANTYMSVVVEVINEGLPRAAWLIIGDKTRSKSSRIRLTYTLVAFQAVLGVLLSLVFLGAAERFAASFVPVEVRGMSVSYVRITAFTTFASAVETAIASCTRALDHPDVPLVISSVKFLVNIVLDLLIISTFRVGSHIPSVNDQARIQLGVSLAASFVGAAYFLHLSLSILRSCNTAIASIRPSLHALGILARPGAMTFAESAVRNALYLWLVTSIVAMGNEYATAWGIFSTIRWGLVMVPVQALEQTTLAFVGHEWGQWRKTIGVATRHHPRMEHRHLFRIARPALISCAIALAVEIPLCIVFSVVGVAPYALWLARSDSVAAITTHMWRTIDWCYILYALSTQLAAVLLATRPKWYLYQSLVSNFLYVLPWAVVCQVVELNKEDAWTFHGLVFGGSLVFSFVDVVVVGGVWAWGLVGGRAVLERWVEVEEDGAELMVS</sequence>
<evidence type="ECO:0000256" key="8">
    <source>
        <dbReference type="SAM" id="Phobius"/>
    </source>
</evidence>
<feature type="transmembrane region" description="Helical" evidence="8">
    <location>
        <begin position="433"/>
        <end position="450"/>
    </location>
</feature>
<feature type="region of interest" description="Disordered" evidence="7">
    <location>
        <begin position="1"/>
        <end position="47"/>
    </location>
</feature>
<name>A0A9W4UQV9_9PLEO</name>
<keyword evidence="6 8" id="KW-0472">Membrane</keyword>
<evidence type="ECO:0000256" key="2">
    <source>
        <dbReference type="ARBA" id="ARBA00022448"/>
    </source>
</evidence>
<evidence type="ECO:0000313" key="10">
    <source>
        <dbReference type="Proteomes" id="UP001152607"/>
    </source>
</evidence>
<dbReference type="OrthoDB" id="2119662at2759"/>
<evidence type="ECO:0000256" key="4">
    <source>
        <dbReference type="ARBA" id="ARBA00022692"/>
    </source>
</evidence>